<dbReference type="PROSITE" id="PS50975">
    <property type="entry name" value="ATP_GRASP"/>
    <property type="match status" value="1"/>
</dbReference>
<gene>
    <name evidence="8" type="ORF">SAMN05216216_1113</name>
</gene>
<evidence type="ECO:0000259" key="6">
    <source>
        <dbReference type="PROSITE" id="PS50975"/>
    </source>
</evidence>
<dbReference type="OrthoDB" id="9803907at2"/>
<evidence type="ECO:0000256" key="3">
    <source>
        <dbReference type="PROSITE-ProRule" id="PRU00409"/>
    </source>
</evidence>
<dbReference type="Gene3D" id="3.30.70.100">
    <property type="match status" value="1"/>
</dbReference>
<dbReference type="SUPFAM" id="SSF54975">
    <property type="entry name" value="Acylphosphatase/BLUF domain-like"/>
    <property type="match status" value="1"/>
</dbReference>
<dbReference type="GO" id="GO:0009432">
    <property type="term" value="P:SOS response"/>
    <property type="evidence" value="ECO:0007669"/>
    <property type="project" value="TreeGrafter"/>
</dbReference>
<dbReference type="GO" id="GO:0018169">
    <property type="term" value="F:ribosomal S6-glutamic acid ligase activity"/>
    <property type="evidence" value="ECO:0007669"/>
    <property type="project" value="TreeGrafter"/>
</dbReference>
<proteinExistence type="inferred from homology"/>
<dbReference type="Proteomes" id="UP000199008">
    <property type="component" value="Unassembled WGS sequence"/>
</dbReference>
<dbReference type="InterPro" id="IPR011761">
    <property type="entry name" value="ATP-grasp"/>
</dbReference>
<evidence type="ECO:0000313" key="9">
    <source>
        <dbReference type="Proteomes" id="UP000199008"/>
    </source>
</evidence>
<keyword evidence="3" id="KW-0067">ATP-binding</keyword>
<dbReference type="InterPro" id="IPR036046">
    <property type="entry name" value="Acylphosphatase-like_dom_sf"/>
</dbReference>
<dbReference type="PANTHER" id="PTHR21621">
    <property type="entry name" value="RIBOSOMAL PROTEIN S6 MODIFICATION PROTEIN"/>
    <property type="match status" value="1"/>
</dbReference>
<organism evidence="8 9">
    <name type="scientific">Lacicoccus qingdaonensis</name>
    <dbReference type="NCBI Taxonomy" id="576118"/>
    <lineage>
        <taxon>Bacteria</taxon>
        <taxon>Bacillati</taxon>
        <taxon>Bacillota</taxon>
        <taxon>Bacilli</taxon>
        <taxon>Bacillales</taxon>
        <taxon>Salinicoccaceae</taxon>
        <taxon>Lacicoccus</taxon>
    </lineage>
</organism>
<dbReference type="AlphaFoldDB" id="A0A1G9F6D8"/>
<keyword evidence="3" id="KW-0547">Nucleotide-binding</keyword>
<keyword evidence="8" id="KW-0436">Ligase</keyword>
<sequence>MSNINVELLPKLPKEVVEGIEGFKLDAYLIALEGWRRGLKLTWYKESVDHLKLAMKSGNMTLGKHFSLSSNTTTHHFFCSRGDKVANEAYRICQDKKETQRIISDKGVPVTGGELFKIVDKSIYDYAEKIGFPVVIKPANGTMGRGVYTNIKDSEALSNAIEDFKKRYSYKEILVEKHFFGDEYRIYVVGDKVIGATNRVPANIQGDGSHTISELIELKNKERLENPYLKSKPIKVDYEIELTLKELGLTTDSIPGKGETISMRKVSNLSAGGDPLDYTDELTDEVKQIAVDGVNALPSIPQAGIDVIVNPDDNKKGNILEVNGTAEIAFHMFPWNGKARDVSGAIVDYYFPETIDAEKSTWYFDYPSVLEPLRTSAAEEVAIARAPLSSRLYAKRFVVKGKVMKVGYMSYIRRQALKRNLHGYVRKIGRNSIEVIVSGEDEAVLENFNKVCNRGSKKSKVESVEETDISVDSRTFKLGFQIVLSNKNE</sequence>
<dbReference type="GO" id="GO:0005524">
    <property type="term" value="F:ATP binding"/>
    <property type="evidence" value="ECO:0007669"/>
    <property type="project" value="UniProtKB-UniRule"/>
</dbReference>
<evidence type="ECO:0000313" key="8">
    <source>
        <dbReference type="EMBL" id="SDK83952.1"/>
    </source>
</evidence>
<evidence type="ECO:0000256" key="5">
    <source>
        <dbReference type="RuleBase" id="RU004168"/>
    </source>
</evidence>
<evidence type="ECO:0000256" key="1">
    <source>
        <dbReference type="ARBA" id="ARBA00015991"/>
    </source>
</evidence>
<dbReference type="GO" id="GO:0005737">
    <property type="term" value="C:cytoplasm"/>
    <property type="evidence" value="ECO:0007669"/>
    <property type="project" value="TreeGrafter"/>
</dbReference>
<feature type="domain" description="ATP-grasp" evidence="6">
    <location>
        <begin position="100"/>
        <end position="351"/>
    </location>
</feature>
<dbReference type="SUPFAM" id="SSF56059">
    <property type="entry name" value="Glutathione synthetase ATP-binding domain-like"/>
    <property type="match status" value="1"/>
</dbReference>
<accession>A0A1G9F6D8</accession>
<comment type="similarity">
    <text evidence="5">Belongs to the acylphosphatase family.</text>
</comment>
<dbReference type="PROSITE" id="PS51160">
    <property type="entry name" value="ACYLPHOSPHATASE_3"/>
    <property type="match status" value="1"/>
</dbReference>
<evidence type="ECO:0000256" key="4">
    <source>
        <dbReference type="PROSITE-ProRule" id="PRU00520"/>
    </source>
</evidence>
<dbReference type="Gene3D" id="3.30.470.20">
    <property type="entry name" value="ATP-grasp fold, B domain"/>
    <property type="match status" value="2"/>
</dbReference>
<reference evidence="9" key="1">
    <citation type="submission" date="2016-10" db="EMBL/GenBank/DDBJ databases">
        <authorList>
            <person name="Varghese N."/>
            <person name="Submissions S."/>
        </authorList>
    </citation>
    <scope>NUCLEOTIDE SEQUENCE [LARGE SCALE GENOMIC DNA]</scope>
    <source>
        <strain evidence="9">CGMCC 1.8895</strain>
    </source>
</reference>
<comment type="caution">
    <text evidence="4">Lacks conserved residue(s) required for the propagation of feature annotation.</text>
</comment>
<dbReference type="InterPro" id="IPR005479">
    <property type="entry name" value="CPAse_ATP-bd"/>
</dbReference>
<dbReference type="RefSeq" id="WP_092986177.1">
    <property type="nucleotide sequence ID" value="NZ_FNFY01000011.1"/>
</dbReference>
<dbReference type="GO" id="GO:0046872">
    <property type="term" value="F:metal ion binding"/>
    <property type="evidence" value="ECO:0007669"/>
    <property type="project" value="InterPro"/>
</dbReference>
<dbReference type="InterPro" id="IPR001792">
    <property type="entry name" value="Acylphosphatase-like_dom"/>
</dbReference>
<evidence type="ECO:0000256" key="2">
    <source>
        <dbReference type="ARBA" id="ARBA00032904"/>
    </source>
</evidence>
<dbReference type="Pfam" id="PF02786">
    <property type="entry name" value="CPSase_L_D2"/>
    <property type="match status" value="1"/>
</dbReference>
<protein>
    <recommendedName>
        <fullName evidence="1">Acylphosphatase</fullName>
    </recommendedName>
    <alternativeName>
        <fullName evidence="2">Acylphosphate phosphohydrolase</fullName>
    </alternativeName>
</protein>
<evidence type="ECO:0000259" key="7">
    <source>
        <dbReference type="PROSITE" id="PS51160"/>
    </source>
</evidence>
<feature type="domain" description="Acylphosphatase-like" evidence="7">
    <location>
        <begin position="394"/>
        <end position="484"/>
    </location>
</feature>
<dbReference type="PANTHER" id="PTHR21621:SF0">
    <property type="entry name" value="BETA-CITRYLGLUTAMATE SYNTHASE B-RELATED"/>
    <property type="match status" value="1"/>
</dbReference>
<dbReference type="EMBL" id="FNFY01000011">
    <property type="protein sequence ID" value="SDK83952.1"/>
    <property type="molecule type" value="Genomic_DNA"/>
</dbReference>
<dbReference type="STRING" id="576118.SAMN05216216_1113"/>
<name>A0A1G9F6D8_9BACL</name>
<dbReference type="Pfam" id="PF00708">
    <property type="entry name" value="Acylphosphatase"/>
    <property type="match status" value="1"/>
</dbReference>
<keyword evidence="9" id="KW-1185">Reference proteome</keyword>